<dbReference type="Pfam" id="PF02826">
    <property type="entry name" value="2-Hacid_dh_C"/>
    <property type="match status" value="1"/>
</dbReference>
<gene>
    <name evidence="5" type="ORF">KUTeg_020433</name>
</gene>
<keyword evidence="6" id="KW-1185">Reference proteome</keyword>
<evidence type="ECO:0000256" key="1">
    <source>
        <dbReference type="ARBA" id="ARBA00023002"/>
    </source>
</evidence>
<feature type="transmembrane region" description="Helical" evidence="3">
    <location>
        <begin position="72"/>
        <end position="90"/>
    </location>
</feature>
<evidence type="ECO:0000313" key="5">
    <source>
        <dbReference type="EMBL" id="KAJ8301446.1"/>
    </source>
</evidence>
<dbReference type="PANTHER" id="PTHR43333:SF1">
    <property type="entry name" value="D-ISOMER SPECIFIC 2-HYDROXYACID DEHYDROGENASE NAD-BINDING DOMAIN-CONTAINING PROTEIN"/>
    <property type="match status" value="1"/>
</dbReference>
<dbReference type="EMBL" id="JARBDR010000918">
    <property type="protein sequence ID" value="KAJ8301446.1"/>
    <property type="molecule type" value="Genomic_DNA"/>
</dbReference>
<proteinExistence type="predicted"/>
<evidence type="ECO:0000313" key="6">
    <source>
        <dbReference type="Proteomes" id="UP001217089"/>
    </source>
</evidence>
<feature type="domain" description="D-isomer specific 2-hydroxyacid dehydrogenase NAD-binding" evidence="4">
    <location>
        <begin position="43"/>
        <end position="168"/>
    </location>
</feature>
<accession>A0ABQ9E7V5</accession>
<dbReference type="PANTHER" id="PTHR43333">
    <property type="entry name" value="2-HACID_DH_C DOMAIN-CONTAINING PROTEIN"/>
    <property type="match status" value="1"/>
</dbReference>
<dbReference type="SUPFAM" id="SSF51735">
    <property type="entry name" value="NAD(P)-binding Rossmann-fold domains"/>
    <property type="match status" value="1"/>
</dbReference>
<keyword evidence="3" id="KW-0812">Transmembrane</keyword>
<comment type="caution">
    <text evidence="5">The sequence shown here is derived from an EMBL/GenBank/DDBJ whole genome shotgun (WGS) entry which is preliminary data.</text>
</comment>
<evidence type="ECO:0000256" key="3">
    <source>
        <dbReference type="SAM" id="Phobius"/>
    </source>
</evidence>
<name>A0ABQ9E7V5_TEGGR</name>
<dbReference type="Gene3D" id="3.40.50.720">
    <property type="entry name" value="NAD(P)-binding Rossmann-like Domain"/>
    <property type="match status" value="2"/>
</dbReference>
<organism evidence="5 6">
    <name type="scientific">Tegillarca granosa</name>
    <name type="common">Malaysian cockle</name>
    <name type="synonym">Anadara granosa</name>
    <dbReference type="NCBI Taxonomy" id="220873"/>
    <lineage>
        <taxon>Eukaryota</taxon>
        <taxon>Metazoa</taxon>
        <taxon>Spiralia</taxon>
        <taxon>Lophotrochozoa</taxon>
        <taxon>Mollusca</taxon>
        <taxon>Bivalvia</taxon>
        <taxon>Autobranchia</taxon>
        <taxon>Pteriomorphia</taxon>
        <taxon>Arcoida</taxon>
        <taxon>Arcoidea</taxon>
        <taxon>Arcidae</taxon>
        <taxon>Tegillarca</taxon>
    </lineage>
</organism>
<sequence>MKHLMKSQLKNSNLRFIQNPLPCIEVTRTGEGFGEMMAEYVLSQMISMERKFLSIHEDQKMKQFNQSKYNRFRLLSSLTIGIIGAGQIGMEVAGKCKQMGMKVWILSRQMKENTSSFDIQKKNFIFKQAKLPEFLRNCDYICCALPNTSDTQGMLSGDILENCKERVCSITNAVEYKHVGHIKMYPFLKCYQW</sequence>
<keyword evidence="3" id="KW-1133">Transmembrane helix</keyword>
<dbReference type="Proteomes" id="UP001217089">
    <property type="component" value="Unassembled WGS sequence"/>
</dbReference>
<evidence type="ECO:0000256" key="2">
    <source>
        <dbReference type="ARBA" id="ARBA00023027"/>
    </source>
</evidence>
<keyword evidence="2" id="KW-0520">NAD</keyword>
<reference evidence="5 6" key="1">
    <citation type="submission" date="2022-12" db="EMBL/GenBank/DDBJ databases">
        <title>Chromosome-level genome of Tegillarca granosa.</title>
        <authorList>
            <person name="Kim J."/>
        </authorList>
    </citation>
    <scope>NUCLEOTIDE SEQUENCE [LARGE SCALE GENOMIC DNA]</scope>
    <source>
        <strain evidence="5">Teg-2019</strain>
        <tissue evidence="5">Adductor muscle</tissue>
    </source>
</reference>
<protein>
    <recommendedName>
        <fullName evidence="4">D-isomer specific 2-hydroxyacid dehydrogenase NAD-binding domain-containing protein</fullName>
    </recommendedName>
</protein>
<keyword evidence="1" id="KW-0560">Oxidoreductase</keyword>
<dbReference type="InterPro" id="IPR036291">
    <property type="entry name" value="NAD(P)-bd_dom_sf"/>
</dbReference>
<evidence type="ECO:0000259" key="4">
    <source>
        <dbReference type="Pfam" id="PF02826"/>
    </source>
</evidence>
<keyword evidence="3" id="KW-0472">Membrane</keyword>
<dbReference type="InterPro" id="IPR006140">
    <property type="entry name" value="D-isomer_DH_NAD-bd"/>
</dbReference>